<dbReference type="EMBL" id="GBHO01011764">
    <property type="protein sequence ID" value="JAG31840.1"/>
    <property type="molecule type" value="Transcribed_RNA"/>
</dbReference>
<gene>
    <name evidence="3" type="ORF">CM83_12097</name>
</gene>
<feature type="region of interest" description="Disordered" evidence="1">
    <location>
        <begin position="222"/>
        <end position="242"/>
    </location>
</feature>
<feature type="non-terminal residue" evidence="3">
    <location>
        <position position="1"/>
    </location>
</feature>
<reference evidence="3" key="2">
    <citation type="submission" date="2014-07" db="EMBL/GenBank/DDBJ databases">
        <authorList>
            <person name="Hull J."/>
        </authorList>
    </citation>
    <scope>NUCLEOTIDE SEQUENCE</scope>
</reference>
<evidence type="ECO:0000256" key="2">
    <source>
        <dbReference type="SAM" id="SignalP"/>
    </source>
</evidence>
<organism evidence="3">
    <name type="scientific">Lygus hesperus</name>
    <name type="common">Western plant bug</name>
    <dbReference type="NCBI Taxonomy" id="30085"/>
    <lineage>
        <taxon>Eukaryota</taxon>
        <taxon>Metazoa</taxon>
        <taxon>Ecdysozoa</taxon>
        <taxon>Arthropoda</taxon>
        <taxon>Hexapoda</taxon>
        <taxon>Insecta</taxon>
        <taxon>Pterygota</taxon>
        <taxon>Neoptera</taxon>
        <taxon>Paraneoptera</taxon>
        <taxon>Hemiptera</taxon>
        <taxon>Heteroptera</taxon>
        <taxon>Panheteroptera</taxon>
        <taxon>Cimicomorpha</taxon>
        <taxon>Miridae</taxon>
        <taxon>Mirini</taxon>
        <taxon>Lygus</taxon>
    </lineage>
</organism>
<name>A0A0A9YQP3_LYGHE</name>
<feature type="compositionally biased region" description="Pro residues" evidence="1">
    <location>
        <begin position="43"/>
        <end position="55"/>
    </location>
</feature>
<feature type="compositionally biased region" description="Pro residues" evidence="1">
    <location>
        <begin position="71"/>
        <end position="118"/>
    </location>
</feature>
<evidence type="ECO:0000256" key="1">
    <source>
        <dbReference type="SAM" id="MobiDB-lite"/>
    </source>
</evidence>
<reference evidence="3" key="1">
    <citation type="journal article" date="2014" name="PLoS ONE">
        <title>Transcriptome-Based Identification of ABC Transporters in the Western Tarnished Plant Bug Lygus hesperus.</title>
        <authorList>
            <person name="Hull J.J."/>
            <person name="Chaney K."/>
            <person name="Geib S.M."/>
            <person name="Fabrick J.A."/>
            <person name="Brent C.S."/>
            <person name="Walsh D."/>
            <person name="Lavine L.C."/>
        </authorList>
    </citation>
    <scope>NUCLEOTIDE SEQUENCE</scope>
</reference>
<keyword evidence="2" id="KW-0732">Signal</keyword>
<protein>
    <recommendedName>
        <fullName evidence="4">DUF4794 domain-containing protein</fullName>
    </recommendedName>
</protein>
<evidence type="ECO:0000313" key="3">
    <source>
        <dbReference type="EMBL" id="JAG31840.1"/>
    </source>
</evidence>
<feature type="signal peptide" evidence="2">
    <location>
        <begin position="1"/>
        <end position="39"/>
    </location>
</feature>
<sequence>PRVSNQLYITQVTPEAHRTPPIATMKVFFLVLVIASALADKAPYPPSSAPYPPSGWKPSGNLLLLPQQEYGPPPSPPPPQGYGPPQEYGPPPSPPPPQGYGPPQEYGPPSQPPPPQEYGPPQNETTPAPEEDLDKVNERIMERLRQEEGSDTGVYYVYLPDGRLQRVQYTSAPLKAAPQQNQQGSFSNTQQTNQQAIFGSHQVSTQSNSQSFDRFRSFAKQQTSYDAPAYPPAPAAPSRFTQPSSFQSAQFSQFNQQGSARYDGSSKVSMNNQEIEIPGSPAQLFAKFTKTEELQPQVTANLNDEQNQPTKYVASVSFTDVAPITGPIYSYNNQPLVRVLRYAPLYQ</sequence>
<evidence type="ECO:0008006" key="4">
    <source>
        <dbReference type="Google" id="ProtNLM"/>
    </source>
</evidence>
<feature type="region of interest" description="Disordered" evidence="1">
    <location>
        <begin position="43"/>
        <end position="135"/>
    </location>
</feature>
<accession>A0A0A9YQP3</accession>
<dbReference type="AlphaFoldDB" id="A0A0A9YQP3"/>
<proteinExistence type="predicted"/>
<feature type="chain" id="PRO_5002070955" description="DUF4794 domain-containing protein" evidence="2">
    <location>
        <begin position="40"/>
        <end position="347"/>
    </location>
</feature>